<protein>
    <submittedName>
        <fullName evidence="4">CBS domain-containing protein</fullName>
    </submittedName>
</protein>
<dbReference type="OrthoDB" id="43333at2157"/>
<evidence type="ECO:0000313" key="5">
    <source>
        <dbReference type="Proteomes" id="UP000199062"/>
    </source>
</evidence>
<dbReference type="InterPro" id="IPR000644">
    <property type="entry name" value="CBS_dom"/>
</dbReference>
<reference evidence="4 5" key="1">
    <citation type="submission" date="2016-10" db="EMBL/GenBank/DDBJ databases">
        <authorList>
            <person name="de Groot N.N."/>
        </authorList>
    </citation>
    <scope>NUCLEOTIDE SEQUENCE [LARGE SCALE GENOMIC DNA]</scope>
    <source>
        <strain evidence="4 5">CGMCC 1.10457</strain>
    </source>
</reference>
<keyword evidence="1 2" id="KW-0129">CBS domain</keyword>
<evidence type="ECO:0000313" key="4">
    <source>
        <dbReference type="EMBL" id="SFS03312.1"/>
    </source>
</evidence>
<accession>A0A1I6LJ06</accession>
<evidence type="ECO:0000256" key="1">
    <source>
        <dbReference type="ARBA" id="ARBA00023122"/>
    </source>
</evidence>
<sequence length="140" mass="15546">MTLRSIARPLDQVVTASRDTPVREIARYMEEQAVGSVVVVDEDEPVGIVTDRDLTLSAINRDMPLDTPVRKVMEHDVVTADADAGVAEACRKMKRHRVRRLPVVDDDALVGFVSADDLLLLLVEELDCLATIVRYESPPH</sequence>
<dbReference type="InterPro" id="IPR046342">
    <property type="entry name" value="CBS_dom_sf"/>
</dbReference>
<dbReference type="STRING" id="767519.SAMN05216559_2768"/>
<dbReference type="PROSITE" id="PS51371">
    <property type="entry name" value="CBS"/>
    <property type="match status" value="2"/>
</dbReference>
<proteinExistence type="predicted"/>
<keyword evidence="5" id="KW-1185">Reference proteome</keyword>
<dbReference type="InterPro" id="IPR051257">
    <property type="entry name" value="Diverse_CBS-Domain"/>
</dbReference>
<dbReference type="SUPFAM" id="SSF54631">
    <property type="entry name" value="CBS-domain pair"/>
    <property type="match status" value="1"/>
</dbReference>
<dbReference type="Gene3D" id="3.10.580.10">
    <property type="entry name" value="CBS-domain"/>
    <property type="match status" value="1"/>
</dbReference>
<gene>
    <name evidence="4" type="ORF">SAMN05216559_2768</name>
</gene>
<dbReference type="AlphaFoldDB" id="A0A1I6LJ06"/>
<dbReference type="Proteomes" id="UP000199062">
    <property type="component" value="Unassembled WGS sequence"/>
</dbReference>
<dbReference type="SMART" id="SM00116">
    <property type="entry name" value="CBS"/>
    <property type="match status" value="2"/>
</dbReference>
<evidence type="ECO:0000259" key="3">
    <source>
        <dbReference type="PROSITE" id="PS51371"/>
    </source>
</evidence>
<dbReference type="PANTHER" id="PTHR43080">
    <property type="entry name" value="CBS DOMAIN-CONTAINING PROTEIN CBSX3, MITOCHONDRIAL"/>
    <property type="match status" value="1"/>
</dbReference>
<evidence type="ECO:0000256" key="2">
    <source>
        <dbReference type="PROSITE-ProRule" id="PRU00703"/>
    </source>
</evidence>
<name>A0A1I6LJ06_9EURY</name>
<organism evidence="4 5">
    <name type="scientific">Halomicrobium zhouii</name>
    <dbReference type="NCBI Taxonomy" id="767519"/>
    <lineage>
        <taxon>Archaea</taxon>
        <taxon>Methanobacteriati</taxon>
        <taxon>Methanobacteriota</taxon>
        <taxon>Stenosarchaea group</taxon>
        <taxon>Halobacteria</taxon>
        <taxon>Halobacteriales</taxon>
        <taxon>Haloarculaceae</taxon>
        <taxon>Halomicrobium</taxon>
    </lineage>
</organism>
<dbReference type="RefSeq" id="WP_089817076.1">
    <property type="nucleotide sequence ID" value="NZ_FOZK01000002.1"/>
</dbReference>
<dbReference type="PANTHER" id="PTHR43080:SF2">
    <property type="entry name" value="CBS DOMAIN-CONTAINING PROTEIN"/>
    <property type="match status" value="1"/>
</dbReference>
<feature type="domain" description="CBS" evidence="3">
    <location>
        <begin position="73"/>
        <end position="128"/>
    </location>
</feature>
<dbReference type="EMBL" id="FOZK01000002">
    <property type="protein sequence ID" value="SFS03312.1"/>
    <property type="molecule type" value="Genomic_DNA"/>
</dbReference>
<feature type="domain" description="CBS" evidence="3">
    <location>
        <begin position="7"/>
        <end position="65"/>
    </location>
</feature>
<dbReference type="Pfam" id="PF00571">
    <property type="entry name" value="CBS"/>
    <property type="match status" value="2"/>
</dbReference>